<evidence type="ECO:0000313" key="2">
    <source>
        <dbReference type="Proteomes" id="UP000238205"/>
    </source>
</evidence>
<keyword evidence="2" id="KW-1185">Reference proteome</keyword>
<reference evidence="1 2" key="1">
    <citation type="submission" date="2018-03" db="EMBL/GenBank/DDBJ databases">
        <title>Genomic Encyclopedia of Archaeal and Bacterial Type Strains, Phase II (KMG-II): from individual species to whole genera.</title>
        <authorList>
            <person name="Goeker M."/>
        </authorList>
    </citation>
    <scope>NUCLEOTIDE SEQUENCE [LARGE SCALE GENOMIC DNA]</scope>
    <source>
        <strain evidence="1 2">DSM 13175</strain>
    </source>
</reference>
<dbReference type="OrthoDB" id="2166041at2"/>
<accession>A0A2T0W4A1</accession>
<dbReference type="AlphaFoldDB" id="A0A2T0W4A1"/>
<organism evidence="1 2">
    <name type="scientific">Alkalibacterium olivapovliticus</name>
    <dbReference type="NCBI Taxonomy" id="99907"/>
    <lineage>
        <taxon>Bacteria</taxon>
        <taxon>Bacillati</taxon>
        <taxon>Bacillota</taxon>
        <taxon>Bacilli</taxon>
        <taxon>Lactobacillales</taxon>
        <taxon>Carnobacteriaceae</taxon>
        <taxon>Alkalibacterium</taxon>
    </lineage>
</organism>
<evidence type="ECO:0008006" key="3">
    <source>
        <dbReference type="Google" id="ProtNLM"/>
    </source>
</evidence>
<sequence>MLKIGIVLLDRGKEKESMSIARKVYPYFKKAGRRARGTEFELMRTVEYTKAGERDEELTDEGRRKLDEKDGFIFVVPTFSGDVPDDYCEFFQSMSAELLNKSALVVCYGEERERKNTKQRINEVLLNYDVGLPTSDIFLPEYDFVEWKIKQVIDDYISSRLKDYILWTMGMKYMRNLKERLVM</sequence>
<dbReference type="SUPFAM" id="SSF52218">
    <property type="entry name" value="Flavoproteins"/>
    <property type="match status" value="1"/>
</dbReference>
<name>A0A2T0W4A1_9LACT</name>
<dbReference type="RefSeq" id="WP_106195078.1">
    <property type="nucleotide sequence ID" value="NZ_PVTO01000022.1"/>
</dbReference>
<dbReference type="Gene3D" id="3.40.50.360">
    <property type="match status" value="1"/>
</dbReference>
<gene>
    <name evidence="1" type="ORF">CLV38_12238</name>
</gene>
<dbReference type="Proteomes" id="UP000238205">
    <property type="component" value="Unassembled WGS sequence"/>
</dbReference>
<comment type="caution">
    <text evidence="1">The sequence shown here is derived from an EMBL/GenBank/DDBJ whole genome shotgun (WGS) entry which is preliminary data.</text>
</comment>
<dbReference type="EMBL" id="PVTO01000022">
    <property type="protein sequence ID" value="PRY80102.1"/>
    <property type="molecule type" value="Genomic_DNA"/>
</dbReference>
<evidence type="ECO:0000313" key="1">
    <source>
        <dbReference type="EMBL" id="PRY80102.1"/>
    </source>
</evidence>
<proteinExistence type="predicted"/>
<protein>
    <recommendedName>
        <fullName evidence="3">NADPH-dependent FMN reductase</fullName>
    </recommendedName>
</protein>
<dbReference type="InterPro" id="IPR029039">
    <property type="entry name" value="Flavoprotein-like_sf"/>
</dbReference>